<keyword evidence="3" id="KW-0456">Lyase</keyword>
<dbReference type="Ensembl" id="ENSTNIT00000020455.1">
    <property type="protein sequence ID" value="ENSTNIP00000020224.1"/>
    <property type="gene ID" value="ENSTNIG00000017090.1"/>
</dbReference>
<dbReference type="STRING" id="99883.ENSTNIP00000020224"/>
<keyword evidence="9" id="KW-1185">Reference proteome</keyword>
<evidence type="ECO:0000256" key="1">
    <source>
        <dbReference type="ARBA" id="ARBA00001933"/>
    </source>
</evidence>
<dbReference type="PANTHER" id="PTHR48078">
    <property type="entry name" value="THREONINE DEHYDRATASE, MITOCHONDRIAL-RELATED"/>
    <property type="match status" value="1"/>
</dbReference>
<dbReference type="SUPFAM" id="SSF53686">
    <property type="entry name" value="Tryptophan synthase beta subunit-like PLP-dependent enzymes"/>
    <property type="match status" value="1"/>
</dbReference>
<dbReference type="AlphaFoldDB" id="Q4RN61"/>
<dbReference type="CDD" id="cd01562">
    <property type="entry name" value="Thr-dehyd"/>
    <property type="match status" value="1"/>
</dbReference>
<evidence type="ECO:0000313" key="7">
    <source>
        <dbReference type="EMBL" id="CAG10171.1"/>
    </source>
</evidence>
<sequence length="529" mass="59389">MNFAAQLLYSSYLSERLQRLFSPRPALKDTEENDPFWQREELQLGPRHPGGPFPFGYMGNGTAGCRPALIEPERLKDFGEEHLLNGDVKVYEMKVAEAPEIKLMEPPKTRRVSVFRTTPKPQYLRFEDISAAAFRIQTGIQKTPCTYSRLSKQYGMEIYLKKEQLHYTGSVKERGVLYLLTCLTQEQQRKGVIVSTDCNFSMAVAHHAVELKIPVFAIMPSSCSSPRLRIYRDYGAMVISYGSTGHDSRNHARHLAKENGYLYLEEDESEAYLAGLGTVGMEIFEQVPKVDAVVLPAAGQYGLLAGTAAAIKHLNSQITVIGVEPEGFPLLLQSLKTDSPVKDVHSNPNKQLYGDLMERSLGVNVFQLTKKLVDKVISVSEEDSLVAMLRFQEFERSTVDTEGAMGLAAILAGQLPELKGRKVVVVVSSANMELALVRQCVDRALVLDDRVSKFSVQLGEWPGDMAKLLDFLSREDVRLLDVCHRTQSDRSDLFKAKVECVVETRDKSQSAQLRRSLSERYPSICWLDR</sequence>
<reference evidence="7" key="2">
    <citation type="submission" date="2004-02" db="EMBL/GenBank/DDBJ databases">
        <authorList>
            <consortium name="Genoscope"/>
            <consortium name="Whitehead Institute Centre for Genome Research"/>
        </authorList>
    </citation>
    <scope>NUCLEOTIDE SEQUENCE</scope>
</reference>
<evidence type="ECO:0000313" key="8">
    <source>
        <dbReference type="Ensembl" id="ENSTNIP00000020224.1"/>
    </source>
</evidence>
<evidence type="ECO:0000259" key="6">
    <source>
        <dbReference type="Pfam" id="PF00291"/>
    </source>
</evidence>
<dbReference type="PANTHER" id="PTHR48078:SF19">
    <property type="entry name" value="ACT DOMAIN-CONTAINING PROTEIN"/>
    <property type="match status" value="1"/>
</dbReference>
<gene>
    <name evidence="7" type="ORF">GSTENG00031719001</name>
</gene>
<evidence type="ECO:0000256" key="2">
    <source>
        <dbReference type="ARBA" id="ARBA00022898"/>
    </source>
</evidence>
<dbReference type="OrthoDB" id="4418812at2759"/>
<dbReference type="InterPro" id="IPR036052">
    <property type="entry name" value="TrpB-like_PALP_sf"/>
</dbReference>
<dbReference type="GO" id="GO:0004794">
    <property type="term" value="F:threonine deaminase activity"/>
    <property type="evidence" value="ECO:0007669"/>
    <property type="project" value="TreeGrafter"/>
</dbReference>
<name>Q4RN61_TETNG</name>
<evidence type="ECO:0000256" key="5">
    <source>
        <dbReference type="ARBA" id="ARBA00042605"/>
    </source>
</evidence>
<feature type="domain" description="Tryptophan synthase beta chain-like PALP" evidence="6">
    <location>
        <begin position="136"/>
        <end position="428"/>
    </location>
</feature>
<dbReference type="Pfam" id="PF00291">
    <property type="entry name" value="PALP"/>
    <property type="match status" value="1"/>
</dbReference>
<dbReference type="FunFam" id="3.40.50.1100:FF:000044">
    <property type="entry name" value="Phenylserine dehydratase"/>
    <property type="match status" value="1"/>
</dbReference>
<dbReference type="GO" id="GO:0009097">
    <property type="term" value="P:isoleucine biosynthetic process"/>
    <property type="evidence" value="ECO:0007669"/>
    <property type="project" value="TreeGrafter"/>
</dbReference>
<dbReference type="Proteomes" id="UP000007303">
    <property type="component" value="Unassembled WGS sequence"/>
</dbReference>
<dbReference type="InterPro" id="IPR001926">
    <property type="entry name" value="TrpB-like_PALP"/>
</dbReference>
<dbReference type="GeneTree" id="ENSGT00600000084626"/>
<dbReference type="InterPro" id="IPR050147">
    <property type="entry name" value="Ser/Thr_Dehydratase"/>
</dbReference>
<dbReference type="EMBL" id="CAAE01015016">
    <property type="protein sequence ID" value="CAG10171.1"/>
    <property type="molecule type" value="Genomic_DNA"/>
</dbReference>
<dbReference type="GO" id="GO:0003941">
    <property type="term" value="F:L-serine ammonia-lyase activity"/>
    <property type="evidence" value="ECO:0007669"/>
    <property type="project" value="TreeGrafter"/>
</dbReference>
<organism evidence="7">
    <name type="scientific">Tetraodon nigroviridis</name>
    <name type="common">Spotted green pufferfish</name>
    <name type="synonym">Chelonodon nigroviridis</name>
    <dbReference type="NCBI Taxonomy" id="99883"/>
    <lineage>
        <taxon>Eukaryota</taxon>
        <taxon>Metazoa</taxon>
        <taxon>Chordata</taxon>
        <taxon>Craniata</taxon>
        <taxon>Vertebrata</taxon>
        <taxon>Euteleostomi</taxon>
        <taxon>Actinopterygii</taxon>
        <taxon>Neopterygii</taxon>
        <taxon>Teleostei</taxon>
        <taxon>Neoteleostei</taxon>
        <taxon>Acanthomorphata</taxon>
        <taxon>Eupercaria</taxon>
        <taxon>Tetraodontiformes</taxon>
        <taxon>Tetradontoidea</taxon>
        <taxon>Tetraodontidae</taxon>
        <taxon>Tetraodon</taxon>
    </lineage>
</organism>
<keyword evidence="2" id="KW-0663">Pyridoxal phosphate</keyword>
<accession>Q4RN61</accession>
<dbReference type="HOGENOM" id="CLU_021152_4_1_1"/>
<reference evidence="7 9" key="1">
    <citation type="journal article" date="2004" name="Nature">
        <title>Genome duplication in the teleost fish Tetraodon nigroviridis reveals the early vertebrate proto-karyotype.</title>
        <authorList>
            <person name="Jaillon O."/>
            <person name="Aury J.-M."/>
            <person name="Brunet F."/>
            <person name="Petit J.-L."/>
            <person name="Stange-Thomann N."/>
            <person name="Mauceli E."/>
            <person name="Bouneau L."/>
            <person name="Fischer C."/>
            <person name="Ozouf-Costaz C."/>
            <person name="Bernot A."/>
            <person name="Nicaud S."/>
            <person name="Jaffe D."/>
            <person name="Fisher S."/>
            <person name="Lutfalla G."/>
            <person name="Dossat C."/>
            <person name="Segurens B."/>
            <person name="Dasilva C."/>
            <person name="Salanoubat M."/>
            <person name="Levy M."/>
            <person name="Boudet N."/>
            <person name="Castellano S."/>
            <person name="Anthouard V."/>
            <person name="Jubin C."/>
            <person name="Castelli V."/>
            <person name="Katinka M."/>
            <person name="Vacherie B."/>
            <person name="Biemont C."/>
            <person name="Skalli Z."/>
            <person name="Cattolico L."/>
            <person name="Poulain J."/>
            <person name="De Berardinis V."/>
            <person name="Cruaud C."/>
            <person name="Duprat S."/>
            <person name="Brottier P."/>
            <person name="Coutanceau J.-P."/>
            <person name="Gouzy J."/>
            <person name="Parra G."/>
            <person name="Lardier G."/>
            <person name="Chapple C."/>
            <person name="McKernan K.J."/>
            <person name="McEwan P."/>
            <person name="Bosak S."/>
            <person name="Kellis M."/>
            <person name="Volff J.-N."/>
            <person name="Guigo R."/>
            <person name="Zody M.C."/>
            <person name="Mesirov J."/>
            <person name="Lindblad-Toh K."/>
            <person name="Birren B."/>
            <person name="Nusbaum C."/>
            <person name="Kahn D."/>
            <person name="Robinson-Rechavi M."/>
            <person name="Laudet V."/>
            <person name="Schachter V."/>
            <person name="Quetier F."/>
            <person name="Saurin W."/>
            <person name="Scarpelli C."/>
            <person name="Wincker P."/>
            <person name="Lander E.S."/>
            <person name="Weissenbach J."/>
            <person name="Roest Crollius H."/>
        </authorList>
    </citation>
    <scope>NUCLEOTIDE SEQUENCE [LARGE SCALE GENOMIC DNA]</scope>
</reference>
<evidence type="ECO:0000313" key="9">
    <source>
        <dbReference type="Proteomes" id="UP000007303"/>
    </source>
</evidence>
<dbReference type="KEGG" id="tng:GSTEN00031719G001"/>
<evidence type="ECO:0000256" key="4">
    <source>
        <dbReference type="ARBA" id="ARBA00041766"/>
    </source>
</evidence>
<protein>
    <recommendedName>
        <fullName evidence="4">L-serine deaminase</fullName>
    </recommendedName>
    <alternativeName>
        <fullName evidence="5">L-threonine dehydratase</fullName>
    </alternativeName>
</protein>
<dbReference type="GO" id="GO:0006567">
    <property type="term" value="P:L-threonine catabolic process"/>
    <property type="evidence" value="ECO:0007669"/>
    <property type="project" value="TreeGrafter"/>
</dbReference>
<proteinExistence type="predicted"/>
<comment type="cofactor">
    <cofactor evidence="1">
        <name>pyridoxal 5'-phosphate</name>
        <dbReference type="ChEBI" id="CHEBI:597326"/>
    </cofactor>
</comment>
<dbReference type="OMA" id="MVLRFEF"/>
<evidence type="ECO:0000256" key="3">
    <source>
        <dbReference type="ARBA" id="ARBA00023239"/>
    </source>
</evidence>
<dbReference type="Gene3D" id="3.40.50.1100">
    <property type="match status" value="2"/>
</dbReference>
<dbReference type="GO" id="GO:0006565">
    <property type="term" value="P:L-serine catabolic process"/>
    <property type="evidence" value="ECO:0007669"/>
    <property type="project" value="TreeGrafter"/>
</dbReference>
<reference evidence="8" key="3">
    <citation type="submission" date="2025-05" db="UniProtKB">
        <authorList>
            <consortium name="Ensembl"/>
        </authorList>
    </citation>
    <scope>IDENTIFICATION</scope>
</reference>